<dbReference type="SUPFAM" id="SSF141571">
    <property type="entry name" value="Pentapeptide repeat-like"/>
    <property type="match status" value="1"/>
</dbReference>
<protein>
    <recommendedName>
        <fullName evidence="3">Pentapeptide repeat-containing protein</fullName>
    </recommendedName>
</protein>
<comment type="caution">
    <text evidence="1">The sequence shown here is derived from an EMBL/GenBank/DDBJ whole genome shotgun (WGS) entry which is preliminary data.</text>
</comment>
<dbReference type="InterPro" id="IPR001646">
    <property type="entry name" value="5peptide_repeat"/>
</dbReference>
<evidence type="ECO:0000313" key="2">
    <source>
        <dbReference type="Proteomes" id="UP000580861"/>
    </source>
</evidence>
<dbReference type="EMBL" id="JACHMX010000001">
    <property type="protein sequence ID" value="MBB5857630.1"/>
    <property type="molecule type" value="Genomic_DNA"/>
</dbReference>
<dbReference type="RefSeq" id="WP_184903896.1">
    <property type="nucleotide sequence ID" value="NZ_JACHMX010000001.1"/>
</dbReference>
<dbReference type="Pfam" id="PF00805">
    <property type="entry name" value="Pentapeptide"/>
    <property type="match status" value="2"/>
</dbReference>
<evidence type="ECO:0008006" key="3">
    <source>
        <dbReference type="Google" id="ProtNLM"/>
    </source>
</evidence>
<dbReference type="InterPro" id="IPR051082">
    <property type="entry name" value="Pentapeptide-BTB/POZ_domain"/>
</dbReference>
<reference evidence="1 2" key="1">
    <citation type="submission" date="2020-08" db="EMBL/GenBank/DDBJ databases">
        <title>Sequencing the genomes of 1000 actinobacteria strains.</title>
        <authorList>
            <person name="Klenk H.-P."/>
        </authorList>
    </citation>
    <scope>NUCLEOTIDE SEQUENCE [LARGE SCALE GENOMIC DNA]</scope>
    <source>
        <strain evidence="1 2">DSM 45272</strain>
    </source>
</reference>
<dbReference type="PANTHER" id="PTHR14136">
    <property type="entry name" value="BTB_POZ DOMAIN-CONTAINING PROTEIN KCTD9"/>
    <property type="match status" value="1"/>
</dbReference>
<organism evidence="1 2">
    <name type="scientific">Amycolatopsis umgeniensis</name>
    <dbReference type="NCBI Taxonomy" id="336628"/>
    <lineage>
        <taxon>Bacteria</taxon>
        <taxon>Bacillati</taxon>
        <taxon>Actinomycetota</taxon>
        <taxon>Actinomycetes</taxon>
        <taxon>Pseudonocardiales</taxon>
        <taxon>Pseudonocardiaceae</taxon>
        <taxon>Amycolatopsis</taxon>
    </lineage>
</organism>
<dbReference type="PANTHER" id="PTHR14136:SF17">
    <property type="entry name" value="BTB_POZ DOMAIN-CONTAINING PROTEIN KCTD9"/>
    <property type="match status" value="1"/>
</dbReference>
<gene>
    <name evidence="1" type="ORF">HDA45_007717</name>
</gene>
<name>A0A841BF58_9PSEU</name>
<evidence type="ECO:0000313" key="1">
    <source>
        <dbReference type="EMBL" id="MBB5857630.1"/>
    </source>
</evidence>
<dbReference type="Proteomes" id="UP000580861">
    <property type="component" value="Unassembled WGS sequence"/>
</dbReference>
<keyword evidence="2" id="KW-1185">Reference proteome</keyword>
<proteinExistence type="predicted"/>
<accession>A0A841BF58</accession>
<sequence>MATVLGWNGWSKVASLLTAVAAIAALWFTAQSLRATQAQIGMTEQGQFTDRFGKAVEQLGSEKLDIRLGGIYALERLARDSPRDYWTTMEVLAAFLRVHAPATRCTVSTPSTDVQAAATVIGRRNLTFDADEGLRSLNRRPDESRPFRSPLDLGGVCLAGAQLVNVDFSDVSLDDANLSDANLSGAELDNAQATGANFTRARIGTASLTGMNLEGANLTGANLTWSDLSRAKLTNADLTNADLTGARGVHEN</sequence>
<dbReference type="AlphaFoldDB" id="A0A841BF58"/>
<dbReference type="Gene3D" id="2.160.20.80">
    <property type="entry name" value="E3 ubiquitin-protein ligase SopA"/>
    <property type="match status" value="1"/>
</dbReference>